<gene>
    <name evidence="2" type="primary">jg23436</name>
    <name evidence="2" type="ORF">PAEG_LOCUS20118</name>
</gene>
<protein>
    <submittedName>
        <fullName evidence="2">Jg23436 protein</fullName>
    </submittedName>
</protein>
<dbReference type="Proteomes" id="UP000838756">
    <property type="component" value="Unassembled WGS sequence"/>
</dbReference>
<evidence type="ECO:0000256" key="1">
    <source>
        <dbReference type="SAM" id="MobiDB-lite"/>
    </source>
</evidence>
<name>A0A8S4RZ24_9NEOP</name>
<organism evidence="2 3">
    <name type="scientific">Pararge aegeria aegeria</name>
    <dbReference type="NCBI Taxonomy" id="348720"/>
    <lineage>
        <taxon>Eukaryota</taxon>
        <taxon>Metazoa</taxon>
        <taxon>Ecdysozoa</taxon>
        <taxon>Arthropoda</taxon>
        <taxon>Hexapoda</taxon>
        <taxon>Insecta</taxon>
        <taxon>Pterygota</taxon>
        <taxon>Neoptera</taxon>
        <taxon>Endopterygota</taxon>
        <taxon>Lepidoptera</taxon>
        <taxon>Glossata</taxon>
        <taxon>Ditrysia</taxon>
        <taxon>Papilionoidea</taxon>
        <taxon>Nymphalidae</taxon>
        <taxon>Satyrinae</taxon>
        <taxon>Satyrini</taxon>
        <taxon>Parargina</taxon>
        <taxon>Pararge</taxon>
    </lineage>
</organism>
<dbReference type="AlphaFoldDB" id="A0A8S4RZ24"/>
<evidence type="ECO:0000313" key="2">
    <source>
        <dbReference type="EMBL" id="CAH2244129.1"/>
    </source>
</evidence>
<evidence type="ECO:0000313" key="3">
    <source>
        <dbReference type="Proteomes" id="UP000838756"/>
    </source>
</evidence>
<proteinExistence type="predicted"/>
<reference evidence="2" key="1">
    <citation type="submission" date="2022-03" db="EMBL/GenBank/DDBJ databases">
        <authorList>
            <person name="Lindestad O."/>
        </authorList>
    </citation>
    <scope>NUCLEOTIDE SEQUENCE</scope>
</reference>
<comment type="caution">
    <text evidence="2">The sequence shown here is derived from an EMBL/GenBank/DDBJ whole genome shotgun (WGS) entry which is preliminary data.</text>
</comment>
<feature type="region of interest" description="Disordered" evidence="1">
    <location>
        <begin position="13"/>
        <end position="33"/>
    </location>
</feature>
<dbReference type="EMBL" id="CAKXAJ010025807">
    <property type="protein sequence ID" value="CAH2244129.1"/>
    <property type="molecule type" value="Genomic_DNA"/>
</dbReference>
<sequence length="70" mass="7951">MRGHSSENQWMLGFQGAGMVKPPTSKSSVNRPAIRCSDNFKRVAGSRWNQSSPEPWILELPTKDYGQQWT</sequence>
<accession>A0A8S4RZ24</accession>
<keyword evidence="3" id="KW-1185">Reference proteome</keyword>